<feature type="compositionally biased region" description="Basic and acidic residues" evidence="1">
    <location>
        <begin position="178"/>
        <end position="205"/>
    </location>
</feature>
<feature type="compositionally biased region" description="Pro residues" evidence="1">
    <location>
        <begin position="364"/>
        <end position="379"/>
    </location>
</feature>
<keyword evidence="4" id="KW-1185">Reference proteome</keyword>
<dbReference type="GO" id="GO:0005524">
    <property type="term" value="F:ATP binding"/>
    <property type="evidence" value="ECO:0007669"/>
    <property type="project" value="TreeGrafter"/>
</dbReference>
<dbReference type="PANTHER" id="PTHR43384:SF14">
    <property type="entry name" value="ESX-1 SECRETION-ASSOCIATED PROTEIN ESPI"/>
    <property type="match status" value="1"/>
</dbReference>
<feature type="compositionally biased region" description="Low complexity" evidence="1">
    <location>
        <begin position="118"/>
        <end position="133"/>
    </location>
</feature>
<accession>A0A1M6GFL6</accession>
<feature type="compositionally biased region" description="Low complexity" evidence="1">
    <location>
        <begin position="206"/>
        <end position="240"/>
    </location>
</feature>
<feature type="region of interest" description="Disordered" evidence="1">
    <location>
        <begin position="83"/>
        <end position="337"/>
    </location>
</feature>
<feature type="compositionally biased region" description="Pro residues" evidence="1">
    <location>
        <begin position="245"/>
        <end position="264"/>
    </location>
</feature>
<dbReference type="AlphaFoldDB" id="A0A1M6GFL6"/>
<feature type="region of interest" description="Disordered" evidence="1">
    <location>
        <begin position="349"/>
        <end position="387"/>
    </location>
</feature>
<protein>
    <submittedName>
        <fullName evidence="3">MinD-like ATPase involved in chromosome partitioning or flagellar assembly</fullName>
    </submittedName>
</protein>
<dbReference type="PANTHER" id="PTHR43384">
    <property type="entry name" value="SEPTUM SITE-DETERMINING PROTEIN MIND HOMOLOG, CHLOROPLASTIC-RELATED"/>
    <property type="match status" value="1"/>
</dbReference>
<evidence type="ECO:0000313" key="3">
    <source>
        <dbReference type="EMBL" id="SHJ08673.1"/>
    </source>
</evidence>
<feature type="compositionally biased region" description="Pro residues" evidence="1">
    <location>
        <begin position="304"/>
        <end position="317"/>
    </location>
</feature>
<feature type="compositionally biased region" description="Low complexity" evidence="1">
    <location>
        <begin position="102"/>
        <end position="111"/>
    </location>
</feature>
<dbReference type="RefSeq" id="WP_245832894.1">
    <property type="nucleotide sequence ID" value="NZ_FQZK01000003.1"/>
</dbReference>
<evidence type="ECO:0000259" key="2">
    <source>
        <dbReference type="Pfam" id="PF01656"/>
    </source>
</evidence>
<dbReference type="Gene3D" id="3.40.50.300">
    <property type="entry name" value="P-loop containing nucleotide triphosphate hydrolases"/>
    <property type="match status" value="1"/>
</dbReference>
<keyword evidence="3" id="KW-0966">Cell projection</keyword>
<dbReference type="STRING" id="758803.SAMN05421803_103394"/>
<dbReference type="InterPro" id="IPR027417">
    <property type="entry name" value="P-loop_NTPase"/>
</dbReference>
<dbReference type="GO" id="GO:0051782">
    <property type="term" value="P:negative regulation of cell division"/>
    <property type="evidence" value="ECO:0007669"/>
    <property type="project" value="TreeGrafter"/>
</dbReference>
<dbReference type="GO" id="GO:0009898">
    <property type="term" value="C:cytoplasmic side of plasma membrane"/>
    <property type="evidence" value="ECO:0007669"/>
    <property type="project" value="TreeGrafter"/>
</dbReference>
<feature type="domain" description="CobQ/CobB/MinD/ParA nucleotide binding" evidence="2">
    <location>
        <begin position="421"/>
        <end position="632"/>
    </location>
</feature>
<feature type="compositionally biased region" description="Pro residues" evidence="1">
    <location>
        <begin position="281"/>
        <end position="296"/>
    </location>
</feature>
<keyword evidence="3" id="KW-0969">Cilium</keyword>
<dbReference type="GO" id="GO:0005829">
    <property type="term" value="C:cytosol"/>
    <property type="evidence" value="ECO:0007669"/>
    <property type="project" value="TreeGrafter"/>
</dbReference>
<reference evidence="3 4" key="1">
    <citation type="submission" date="2016-11" db="EMBL/GenBank/DDBJ databases">
        <authorList>
            <person name="Jaros S."/>
            <person name="Januszkiewicz K."/>
            <person name="Wedrychowicz H."/>
        </authorList>
    </citation>
    <scope>NUCLEOTIDE SEQUENCE [LARGE SCALE GENOMIC DNA]</scope>
    <source>
        <strain evidence="3 4">CGMCC 4.5723</strain>
    </source>
</reference>
<dbReference type="EMBL" id="FQZK01000003">
    <property type="protein sequence ID" value="SHJ08673.1"/>
    <property type="molecule type" value="Genomic_DNA"/>
</dbReference>
<proteinExistence type="predicted"/>
<evidence type="ECO:0000313" key="4">
    <source>
        <dbReference type="Proteomes" id="UP000184452"/>
    </source>
</evidence>
<dbReference type="GO" id="GO:0016887">
    <property type="term" value="F:ATP hydrolysis activity"/>
    <property type="evidence" value="ECO:0007669"/>
    <property type="project" value="TreeGrafter"/>
</dbReference>
<dbReference type="Proteomes" id="UP000184452">
    <property type="component" value="Unassembled WGS sequence"/>
</dbReference>
<dbReference type="Pfam" id="PF01656">
    <property type="entry name" value="CbiA"/>
    <property type="match status" value="1"/>
</dbReference>
<sequence length="670" mass="70459">MRRDHSTVPSFPRISAEILDEVTARVTVSGIASSVTGTDLNATRAEVVRLISLTAKRLGRPVRALTVEGGEEWPLVVYPDGVVESDTTVDPGKRKGRKKQAGRASKARGAAVPRGTEGEPAPGGPTAADTPVPGEAPPGPAVEPRQRALAPEAQGTGREPAPPRPAAPSLFEMVVQSLEERDRALSAGRNRDPAVEPRPTGRPDDTAQPPAQTPAPAHLPVAGFSPPGSGAAADGSGNAPDRTAPAPPPESVPRPPALPRPAPQPTAEDARSTPPHGVPSGPLPAPPVYAPQPPPGYTHGTPAAQPPVVPAPLPRPGPRGGWSGEVGPPATLTGPSESAELWNTVIHEINSERGTRTTAEAPVRPLPDPGAAPPAPSRPKPSRRRRFGFGGLLGLRVPEWSAPPENFHARMQVPIAGHRRVAVLSLKGGVGKTTTSVLLGSLMAAQRESRVVAVDVNRDMGTLRDRVPLQTGLTVRDLFHNAGSISGFTDLRGYVSSNEERMHALVGDGVFGFRELDGQGGYSVVAGLLERYYDIVLNDCGTGMGNPGMRQVLDLADQVVVVLEPASDSVRAAESTFEWLRRNGHAALVAGAVVVISKVDRKSASSPETEALEAHFSGMVRAVVRIPFDEHLSWGRVIRFQELHESTRNACAHMALHSVEGLAHMQRSGV</sequence>
<organism evidence="3 4">
    <name type="scientific">Nocardiopsis flavescens</name>
    <dbReference type="NCBI Taxonomy" id="758803"/>
    <lineage>
        <taxon>Bacteria</taxon>
        <taxon>Bacillati</taxon>
        <taxon>Actinomycetota</taxon>
        <taxon>Actinomycetes</taxon>
        <taxon>Streptosporangiales</taxon>
        <taxon>Nocardiopsidaceae</taxon>
        <taxon>Nocardiopsis</taxon>
    </lineage>
</organism>
<dbReference type="InterPro" id="IPR050625">
    <property type="entry name" value="ParA/MinD_ATPase"/>
</dbReference>
<dbReference type="SUPFAM" id="SSF52540">
    <property type="entry name" value="P-loop containing nucleoside triphosphate hydrolases"/>
    <property type="match status" value="1"/>
</dbReference>
<evidence type="ECO:0000256" key="1">
    <source>
        <dbReference type="SAM" id="MobiDB-lite"/>
    </source>
</evidence>
<dbReference type="InterPro" id="IPR002586">
    <property type="entry name" value="CobQ/CobB/MinD/ParA_Nub-bd_dom"/>
</dbReference>
<gene>
    <name evidence="3" type="ORF">SAMN05421803_103394</name>
</gene>
<name>A0A1M6GFL6_9ACTN</name>
<keyword evidence="3" id="KW-0282">Flagellum</keyword>